<keyword evidence="6" id="KW-0539">Nucleus</keyword>
<gene>
    <name evidence="10" type="ORF">CRM22_007479</name>
</gene>
<dbReference type="GO" id="GO:0005730">
    <property type="term" value="C:nucleolus"/>
    <property type="evidence" value="ECO:0007669"/>
    <property type="project" value="TreeGrafter"/>
</dbReference>
<accession>A0A4S2LMI7</accession>
<dbReference type="GO" id="GO:0008270">
    <property type="term" value="F:zinc ion binding"/>
    <property type="evidence" value="ECO:0007669"/>
    <property type="project" value="UniProtKB-KW"/>
</dbReference>
<evidence type="ECO:0000259" key="9">
    <source>
        <dbReference type="Pfam" id="PF25879"/>
    </source>
</evidence>
<dbReference type="Pfam" id="PF25879">
    <property type="entry name" value="WHD_LYAR"/>
    <property type="match status" value="1"/>
</dbReference>
<evidence type="ECO:0000256" key="3">
    <source>
        <dbReference type="ARBA" id="ARBA00022737"/>
    </source>
</evidence>
<dbReference type="Pfam" id="PF08790">
    <property type="entry name" value="zf-LYAR"/>
    <property type="match status" value="1"/>
</dbReference>
<dbReference type="STRING" id="147828.A0A4S2LMI7"/>
<reference evidence="10 11" key="1">
    <citation type="journal article" date="2019" name="BMC Genomics">
        <title>New insights from Opisthorchis felineus genome: update on genomics of the epidemiologically important liver flukes.</title>
        <authorList>
            <person name="Ershov N.I."/>
            <person name="Mordvinov V.A."/>
            <person name="Prokhortchouk E.B."/>
            <person name="Pakharukova M.Y."/>
            <person name="Gunbin K.V."/>
            <person name="Ustyantsev K."/>
            <person name="Genaev M.A."/>
            <person name="Blinov A.G."/>
            <person name="Mazur A."/>
            <person name="Boulygina E."/>
            <person name="Tsygankova S."/>
            <person name="Khrameeva E."/>
            <person name="Chekanov N."/>
            <person name="Fan G."/>
            <person name="Xiao A."/>
            <person name="Zhang H."/>
            <person name="Xu X."/>
            <person name="Yang H."/>
            <person name="Solovyev V."/>
            <person name="Lee S.M."/>
            <person name="Liu X."/>
            <person name="Afonnikov D.A."/>
            <person name="Skryabin K.G."/>
        </authorList>
    </citation>
    <scope>NUCLEOTIDE SEQUENCE [LARGE SCALE GENOMIC DNA]</scope>
    <source>
        <strain evidence="10">AK-0245</strain>
        <tissue evidence="10">Whole organism</tissue>
    </source>
</reference>
<dbReference type="EMBL" id="SJOL01007572">
    <property type="protein sequence ID" value="TGZ62339.1"/>
    <property type="molecule type" value="Genomic_DNA"/>
</dbReference>
<evidence type="ECO:0000313" key="10">
    <source>
        <dbReference type="EMBL" id="TGZ62339.1"/>
    </source>
</evidence>
<keyword evidence="3" id="KW-0677">Repeat</keyword>
<evidence type="ECO:0000256" key="7">
    <source>
        <dbReference type="PROSITE-ProRule" id="PRU01145"/>
    </source>
</evidence>
<evidence type="ECO:0000256" key="1">
    <source>
        <dbReference type="ARBA" id="ARBA00004123"/>
    </source>
</evidence>
<feature type="domain" description="Zinc finger C2H2 LYAR-type" evidence="8">
    <location>
        <begin position="31"/>
        <end position="58"/>
    </location>
</feature>
<dbReference type="GO" id="GO:0000122">
    <property type="term" value="P:negative regulation of transcription by RNA polymerase II"/>
    <property type="evidence" value="ECO:0007669"/>
    <property type="project" value="TreeGrafter"/>
</dbReference>
<evidence type="ECO:0000256" key="4">
    <source>
        <dbReference type="ARBA" id="ARBA00022771"/>
    </source>
</evidence>
<dbReference type="PANTHER" id="PTHR13100:SF10">
    <property type="entry name" value="CELL GROWTH-REGULATING NUCLEOLAR PROTEIN"/>
    <property type="match status" value="1"/>
</dbReference>
<keyword evidence="2" id="KW-0479">Metal-binding</keyword>
<protein>
    <submittedName>
        <fullName evidence="10">Uncharacterized protein</fullName>
    </submittedName>
</protein>
<keyword evidence="5" id="KW-0862">Zinc</keyword>
<name>A0A4S2LMI7_OPIFE</name>
<evidence type="ECO:0000256" key="5">
    <source>
        <dbReference type="ARBA" id="ARBA00022833"/>
    </source>
</evidence>
<dbReference type="SUPFAM" id="SSF57667">
    <property type="entry name" value="beta-beta-alpha zinc fingers"/>
    <property type="match status" value="1"/>
</dbReference>
<dbReference type="InterPro" id="IPR014898">
    <property type="entry name" value="Znf_C2H2_LYAR"/>
</dbReference>
<dbReference type="InterPro" id="IPR039999">
    <property type="entry name" value="LYAR"/>
</dbReference>
<dbReference type="InterPro" id="IPR058719">
    <property type="entry name" value="WHD_LYAR"/>
</dbReference>
<dbReference type="PROSITE" id="PS51804">
    <property type="entry name" value="ZF_C2HC_LYAR"/>
    <property type="match status" value="1"/>
</dbReference>
<proteinExistence type="predicted"/>
<organism evidence="10 11">
    <name type="scientific">Opisthorchis felineus</name>
    <dbReference type="NCBI Taxonomy" id="147828"/>
    <lineage>
        <taxon>Eukaryota</taxon>
        <taxon>Metazoa</taxon>
        <taxon>Spiralia</taxon>
        <taxon>Lophotrochozoa</taxon>
        <taxon>Platyhelminthes</taxon>
        <taxon>Trematoda</taxon>
        <taxon>Digenea</taxon>
        <taxon>Opisthorchiida</taxon>
        <taxon>Opisthorchiata</taxon>
        <taxon>Opisthorchiidae</taxon>
        <taxon>Opisthorchis</taxon>
    </lineage>
</organism>
<feature type="domain" description="Cell growth-regulating nucleolar protein-like winged helix" evidence="9">
    <location>
        <begin position="296"/>
        <end position="361"/>
    </location>
</feature>
<dbReference type="GO" id="GO:0006364">
    <property type="term" value="P:rRNA processing"/>
    <property type="evidence" value="ECO:0007669"/>
    <property type="project" value="TreeGrafter"/>
</dbReference>
<evidence type="ECO:0000256" key="6">
    <source>
        <dbReference type="ARBA" id="ARBA00023242"/>
    </source>
</evidence>
<dbReference type="PANTHER" id="PTHR13100">
    <property type="entry name" value="CELL GROWTH-REGULATING NUCLEOLAR PROTEIN LYAR"/>
    <property type="match status" value="1"/>
</dbReference>
<comment type="caution">
    <text evidence="10">The sequence shown here is derived from an EMBL/GenBank/DDBJ whole genome shotgun (WGS) entry which is preliminary data.</text>
</comment>
<evidence type="ECO:0000256" key="2">
    <source>
        <dbReference type="ARBA" id="ARBA00022723"/>
    </source>
</evidence>
<dbReference type="AlphaFoldDB" id="A0A4S2LMI7"/>
<keyword evidence="11" id="KW-1185">Reference proteome</keyword>
<keyword evidence="4 7" id="KW-0863">Zinc-finger</keyword>
<sequence>MVVFLCSYCNASLRKSVVEKHFHCCRGCTTVSCMDCHKDFDKISFKSHTSCLTEEEKYDKVRVSQSKAGSNKQQQWTSFVQKVISKSAVQDPLICQVMQELQSSENLPRKKQKFLNFMRSKYRRLRPDQMEQIWEILDAAASECKSGVDSEPPTKRRNLNCEEADSPTLRTVAPSFSFTKCIRRLLKDVGGALSLVELKTKLYSVYKASVSTSSCRLSSQEFEKQLLDAISSRRCILYSEADGMVRLLARTPNEDSMLQGVDLDLEIPDHIAPSGKRVETIFNGSVRKTLSDWVVDILQANGGHLRLKKLHKQLFSTFSNEITTTEDRMTMEQLQHRLEKRLKKATRFTLSDDGKFVMLIQNGTS</sequence>
<dbReference type="GO" id="GO:0003677">
    <property type="term" value="F:DNA binding"/>
    <property type="evidence" value="ECO:0007669"/>
    <property type="project" value="InterPro"/>
</dbReference>
<dbReference type="OrthoDB" id="21474at2759"/>
<dbReference type="Gene3D" id="3.30.1490.490">
    <property type="match status" value="1"/>
</dbReference>
<evidence type="ECO:0000259" key="8">
    <source>
        <dbReference type="Pfam" id="PF08790"/>
    </source>
</evidence>
<evidence type="ECO:0000313" key="11">
    <source>
        <dbReference type="Proteomes" id="UP000308267"/>
    </source>
</evidence>
<dbReference type="InterPro" id="IPR036236">
    <property type="entry name" value="Znf_C2H2_sf"/>
</dbReference>
<dbReference type="Proteomes" id="UP000308267">
    <property type="component" value="Unassembled WGS sequence"/>
</dbReference>
<comment type="subcellular location">
    <subcellularLocation>
        <location evidence="1">Nucleus</location>
    </subcellularLocation>
</comment>